<accession>A0ABX1TKS7</accession>
<dbReference type="EMBL" id="SPMZ01000036">
    <property type="protein sequence ID" value="NMQ19991.1"/>
    <property type="molecule type" value="Genomic_DNA"/>
</dbReference>
<proteinExistence type="predicted"/>
<gene>
    <name evidence="2" type="ORF">E4P82_12765</name>
</gene>
<reference evidence="2 3" key="1">
    <citation type="submission" date="2019-03" db="EMBL/GenBank/DDBJ databases">
        <title>Metabolic reconstructions from genomes of highly enriched 'Candidatus Accumulibacter' and 'Candidatus Competibacter' bioreactor populations.</title>
        <authorList>
            <person name="Annavajhala M.K."/>
            <person name="Welles L."/>
            <person name="Abbas B."/>
            <person name="Sorokin D."/>
            <person name="Park H."/>
            <person name="Van Loosdrecht M."/>
            <person name="Chandran K."/>
        </authorList>
    </citation>
    <scope>NUCLEOTIDE SEQUENCE [LARGE SCALE GENOMIC DNA]</scope>
    <source>
        <strain evidence="2 3">SBR_G</strain>
    </source>
</reference>
<evidence type="ECO:0000256" key="1">
    <source>
        <dbReference type="SAM" id="MobiDB-lite"/>
    </source>
</evidence>
<dbReference type="Proteomes" id="UP000760480">
    <property type="component" value="Unassembled WGS sequence"/>
</dbReference>
<keyword evidence="3" id="KW-1185">Reference proteome</keyword>
<sequence>MADDRSILFTDLEYAAARRDPQFVPWILEFLAQPDPPAGQPEDPPDDYQAQPLPPDAWSLDRLRQSLNPQALAGKTDDERQATRTGAWAALLASPNPPPRLRLGQLLLDLYTADDEPARALLLELIPQLPPNAIGWGIWQGIKGIYKQAEQHHDLAMLGVLCYRLDDQAKLGEGDISRGTWLYMRRRAWRYLRQLGQVLPELFPVYAGQVLRHYPSQCNFRHCWIANQIWRHKDLIGATDQGLLGSSGLPAKLEHRAFDDAWKISPAPLLRLLEDAQNPQVCEFAIRGLEQDFKDTLRHVEPAWLARLGAKRLDIVHDFIIKLLRDNPEFHQSKLKQLGLHDMVLGLLYSGNSPARRYAIDYARAYATDLPVAELVKLVREGAQDARTFAIALLEQRKPAELGLPTLLILLTVPASAALAKAKLQQGFRPQDITAEQFVEVALAPSGSQNATVERQIQHIMGLIQQGVQNADFERILNNLSQRGGASALDAVLEFYRDAKVTVPAAYYRQVLDDPRCTAIARQRVLKTLAGYSGREIGSDWMQQALLNPHLSDAVAGWLRQGKFKGEDLDVEWLKGLAMRPALRLLALQLLGDSELVAPSRVGLPWLLAMARQADSTLHAFAHRYLLESFRPDDFASGERSGIDHLWELACGPTQPEPVRHFAAAYLKAHHPKIGPSDPETRAFNIQPGLTAADYPSSRLRPLFADQRPDLRRLAVAIAREELRAWNEPALLYRLADSEHREPRAFAIEQLLHLGESSMEPALPVEWLLPERVFQLAESRHKITRETALTLIRRHQEQLSDPARLAWLMESPHREVGLFTVRLLWERQRRKFVPTAKATEPQPSTPVEGLRRFLRKTLFGLPPGRMERRELDTNQAAPERPWPASVGKRRLIEAIKTLALSDAGFAELVTPVLAEFRHSRAKNEWQHCVAALVQIRRVHPAIRVDLPVGQVNLRARTA</sequence>
<feature type="region of interest" description="Disordered" evidence="1">
    <location>
        <begin position="32"/>
        <end position="55"/>
    </location>
</feature>
<dbReference type="RefSeq" id="WP_169249253.1">
    <property type="nucleotide sequence ID" value="NZ_SPMZ01000036.1"/>
</dbReference>
<comment type="caution">
    <text evidence="2">The sequence shown here is derived from an EMBL/GenBank/DDBJ whole genome shotgun (WGS) entry which is preliminary data.</text>
</comment>
<evidence type="ECO:0000313" key="2">
    <source>
        <dbReference type="EMBL" id="NMQ19991.1"/>
    </source>
</evidence>
<organism evidence="2 3">
    <name type="scientific">Candidatus Competibacter phosphatis</name>
    <dbReference type="NCBI Taxonomy" id="221280"/>
    <lineage>
        <taxon>Bacteria</taxon>
        <taxon>Pseudomonadati</taxon>
        <taxon>Pseudomonadota</taxon>
        <taxon>Gammaproteobacteria</taxon>
        <taxon>Candidatus Competibacteraceae</taxon>
        <taxon>Candidatus Competibacter</taxon>
    </lineage>
</organism>
<name>A0ABX1TKS7_9GAMM</name>
<protein>
    <recommendedName>
        <fullName evidence="4">HEAT repeat domain-containing protein</fullName>
    </recommendedName>
</protein>
<evidence type="ECO:0008006" key="4">
    <source>
        <dbReference type="Google" id="ProtNLM"/>
    </source>
</evidence>
<evidence type="ECO:0000313" key="3">
    <source>
        <dbReference type="Proteomes" id="UP000760480"/>
    </source>
</evidence>